<dbReference type="PROSITE" id="PS00430">
    <property type="entry name" value="TONB_DEPENDENT_REC_1"/>
    <property type="match status" value="1"/>
</dbReference>
<protein>
    <submittedName>
        <fullName evidence="2">DUF4270 family protein</fullName>
    </submittedName>
</protein>
<dbReference type="RefSeq" id="WP_190314409.1">
    <property type="nucleotide sequence ID" value="NZ_JBHULO010000006.1"/>
</dbReference>
<keyword evidence="1" id="KW-0812">Transmembrane</keyword>
<accession>A0ABR7XUG9</accession>
<dbReference type="Pfam" id="PF14092">
    <property type="entry name" value="DUF4270"/>
    <property type="match status" value="1"/>
</dbReference>
<evidence type="ECO:0000313" key="2">
    <source>
        <dbReference type="EMBL" id="MBD1422707.1"/>
    </source>
</evidence>
<dbReference type="InterPro" id="IPR010916">
    <property type="entry name" value="TonB_box_CS"/>
</dbReference>
<name>A0ABR7XUG9_9SPHI</name>
<keyword evidence="1" id="KW-0472">Membrane</keyword>
<dbReference type="EMBL" id="JACNYL010000003">
    <property type="protein sequence ID" value="MBD1422707.1"/>
    <property type="molecule type" value="Genomic_DNA"/>
</dbReference>
<feature type="transmembrane region" description="Helical" evidence="1">
    <location>
        <begin position="12"/>
        <end position="28"/>
    </location>
</feature>
<dbReference type="Proteomes" id="UP000651112">
    <property type="component" value="Unassembled WGS sequence"/>
</dbReference>
<keyword evidence="1" id="KW-1133">Transmembrane helix</keyword>
<evidence type="ECO:0000256" key="1">
    <source>
        <dbReference type="SAM" id="Phobius"/>
    </source>
</evidence>
<proteinExistence type="predicted"/>
<organism evidence="2 3">
    <name type="scientific">Sphingobacterium chuzhouense</name>
    <dbReference type="NCBI Taxonomy" id="1742264"/>
    <lineage>
        <taxon>Bacteria</taxon>
        <taxon>Pseudomonadati</taxon>
        <taxon>Bacteroidota</taxon>
        <taxon>Sphingobacteriia</taxon>
        <taxon>Sphingobacteriales</taxon>
        <taxon>Sphingobacteriaceae</taxon>
        <taxon>Sphingobacterium</taxon>
    </lineage>
</organism>
<comment type="caution">
    <text evidence="2">The sequence shown here is derived from an EMBL/GenBank/DDBJ whole genome shotgun (WGS) entry which is preliminary data.</text>
</comment>
<dbReference type="InterPro" id="IPR025366">
    <property type="entry name" value="DUF4270"/>
</dbReference>
<sequence length="465" mass="51754">MNQYNMSGLREVYHYSIWILVLVVVQFFNACKGDGLNIGLSNESVGVNAADTLTVEASTFLLDPLPTTGQGLLLVGRIHDEDFGRMESRSYFRLSNEQLALSSLPENSRYDSLSVRFFYNGYSYGDTTKYIRLNLHRVIEDIEPYEFPIALEDDEYPVFASGGTTLLANREFAYDSESLGSVSFRPRPNTPEDTVVTMKLNDELGQTLFDMAVNEDTRLTVNDDFVNFLKGMVLVPADESEGVVLGFRDSIVFEVHYSHERQSDGMREEGVISFPIGASTHQFNHIITDRQGTPLTDLSDQNNNLASSLTGNRTYVQGVTGVVTRLRFPSARLFVNDGITAVSKAQLIIETDQSKESIFPPPNALILMRANRYGTPVAILPNSFQSDTQTAYYQVGSQSGGAANGQYVFDLTGYMNELRYTVDDEAESLLLSLPTTSLLSAVDHLKIAVRDGKPAIKLQLFYVKF</sequence>
<reference evidence="2 3" key="1">
    <citation type="submission" date="2020-08" db="EMBL/GenBank/DDBJ databases">
        <title>Sphingobacterium sp. DN00404 isolated from aquaculture water.</title>
        <authorList>
            <person name="Zhang M."/>
        </authorList>
    </citation>
    <scope>NUCLEOTIDE SEQUENCE [LARGE SCALE GENOMIC DNA]</scope>
    <source>
        <strain evidence="2 3">KCTC 42746</strain>
    </source>
</reference>
<evidence type="ECO:0000313" key="3">
    <source>
        <dbReference type="Proteomes" id="UP000651112"/>
    </source>
</evidence>
<keyword evidence="3" id="KW-1185">Reference proteome</keyword>
<gene>
    <name evidence="2" type="ORF">H8B21_14120</name>
</gene>